<comment type="caution">
    <text evidence="7">The sequence shown here is derived from an EMBL/GenBank/DDBJ whole genome shotgun (WGS) entry which is preliminary data.</text>
</comment>
<evidence type="ECO:0000313" key="8">
    <source>
        <dbReference type="Proteomes" id="UP000566819"/>
    </source>
</evidence>
<feature type="transmembrane region" description="Helical" evidence="6">
    <location>
        <begin position="152"/>
        <end position="178"/>
    </location>
</feature>
<dbReference type="SUPFAM" id="SSF48652">
    <property type="entry name" value="Tetraspanin"/>
    <property type="match status" value="1"/>
</dbReference>
<dbReference type="OrthoDB" id="71600at2759"/>
<gene>
    <name evidence="7" type="ORF">G7Y89_g7022</name>
</gene>
<evidence type="ECO:0000256" key="6">
    <source>
        <dbReference type="SAM" id="Phobius"/>
    </source>
</evidence>
<feature type="transmembrane region" description="Helical" evidence="6">
    <location>
        <begin position="117"/>
        <end position="140"/>
    </location>
</feature>
<dbReference type="GO" id="GO:0016020">
    <property type="term" value="C:membrane"/>
    <property type="evidence" value="ECO:0007669"/>
    <property type="project" value="UniProtKB-SubCell"/>
</dbReference>
<name>A0A8H4RL69_9HELO</name>
<proteinExistence type="predicted"/>
<keyword evidence="2 6" id="KW-0812">Transmembrane</keyword>
<keyword evidence="3 6" id="KW-1133">Transmembrane helix</keyword>
<evidence type="ECO:0000256" key="1">
    <source>
        <dbReference type="ARBA" id="ARBA00004141"/>
    </source>
</evidence>
<sequence length="367" mass="41059">MMLLLFAGWQAAGNDSGFGIKRGRVMSNCRQVLDKVMAIREREVEEERLVRSASGLLAGAGQFSITWDLHARLQTGFHCRTLRSYSRAEAQFLLLLVAIACYSYSQIRFLSLPISQALALLTLVLPIIAGVSTQGVHVLVQRSSRNKPFQLTVPLVAIVGFQLIYETIIATLALTYIAPQNTLKCHMDSRWQELYANKNENAVKAIQDSFNCCGFKTVTDRAYPFLNQVASSCAVHYKRNQSCFSAWSKAEQENAGLLLLVALLVFVTKATSLYALTGSSWRNSRWARQFKRFTNGAHRDEENRVSTRGLLEEGPSREEPYHDNPDDSTPVLAAVNGNHGRGPRLEPSQLADAHNEWREEGQAHRDT</sequence>
<comment type="subcellular location">
    <subcellularLocation>
        <location evidence="1">Membrane</location>
        <topology evidence="1">Multi-pass membrane protein</topology>
    </subcellularLocation>
</comment>
<evidence type="ECO:0000256" key="4">
    <source>
        <dbReference type="ARBA" id="ARBA00023136"/>
    </source>
</evidence>
<feature type="compositionally biased region" description="Basic and acidic residues" evidence="5">
    <location>
        <begin position="301"/>
        <end position="325"/>
    </location>
</feature>
<reference evidence="7 8" key="1">
    <citation type="submission" date="2020-03" db="EMBL/GenBank/DDBJ databases">
        <title>Draft Genome Sequence of Cudoniella acicularis.</title>
        <authorList>
            <person name="Buettner E."/>
            <person name="Kellner H."/>
        </authorList>
    </citation>
    <scope>NUCLEOTIDE SEQUENCE [LARGE SCALE GENOMIC DNA]</scope>
    <source>
        <strain evidence="7 8">DSM 108380</strain>
    </source>
</reference>
<feature type="region of interest" description="Disordered" evidence="5">
    <location>
        <begin position="301"/>
        <end position="367"/>
    </location>
</feature>
<dbReference type="InterPro" id="IPR018499">
    <property type="entry name" value="Tetraspanin/Peripherin"/>
</dbReference>
<feature type="compositionally biased region" description="Basic and acidic residues" evidence="5">
    <location>
        <begin position="353"/>
        <end position="367"/>
    </location>
</feature>
<dbReference type="InterPro" id="IPR008952">
    <property type="entry name" value="Tetraspanin_EC2_sf"/>
</dbReference>
<evidence type="ECO:0000256" key="5">
    <source>
        <dbReference type="SAM" id="MobiDB-lite"/>
    </source>
</evidence>
<evidence type="ECO:0000256" key="3">
    <source>
        <dbReference type="ARBA" id="ARBA00022989"/>
    </source>
</evidence>
<evidence type="ECO:0008006" key="9">
    <source>
        <dbReference type="Google" id="ProtNLM"/>
    </source>
</evidence>
<dbReference type="AlphaFoldDB" id="A0A8H4RL69"/>
<evidence type="ECO:0000256" key="2">
    <source>
        <dbReference type="ARBA" id="ARBA00022692"/>
    </source>
</evidence>
<feature type="transmembrane region" description="Helical" evidence="6">
    <location>
        <begin position="255"/>
        <end position="276"/>
    </location>
</feature>
<keyword evidence="4 6" id="KW-0472">Membrane</keyword>
<protein>
    <recommendedName>
        <fullName evidence="9">Tetraspanin Tsp3</fullName>
    </recommendedName>
</protein>
<dbReference type="Pfam" id="PF00335">
    <property type="entry name" value="Tetraspanin"/>
    <property type="match status" value="1"/>
</dbReference>
<organism evidence="7 8">
    <name type="scientific">Cudoniella acicularis</name>
    <dbReference type="NCBI Taxonomy" id="354080"/>
    <lineage>
        <taxon>Eukaryota</taxon>
        <taxon>Fungi</taxon>
        <taxon>Dikarya</taxon>
        <taxon>Ascomycota</taxon>
        <taxon>Pezizomycotina</taxon>
        <taxon>Leotiomycetes</taxon>
        <taxon>Helotiales</taxon>
        <taxon>Tricladiaceae</taxon>
        <taxon>Cudoniella</taxon>
    </lineage>
</organism>
<dbReference type="Proteomes" id="UP000566819">
    <property type="component" value="Unassembled WGS sequence"/>
</dbReference>
<feature type="transmembrane region" description="Helical" evidence="6">
    <location>
        <begin position="92"/>
        <end position="111"/>
    </location>
</feature>
<accession>A0A8H4RL69</accession>
<evidence type="ECO:0000313" key="7">
    <source>
        <dbReference type="EMBL" id="KAF4631113.1"/>
    </source>
</evidence>
<dbReference type="EMBL" id="JAAMPI010000476">
    <property type="protein sequence ID" value="KAF4631113.1"/>
    <property type="molecule type" value="Genomic_DNA"/>
</dbReference>
<keyword evidence="8" id="KW-1185">Reference proteome</keyword>